<sequence>MPSNPQDTSQPAPRSSAQPASQTDAQRGEEGLFDRPDSPCIGICSTLFDEICQGCGRSAMEVSNWVFMNDAEKQAVWERITREGTARRFRQD</sequence>
<comment type="caution">
    <text evidence="2">The sequence shown here is derived from an EMBL/GenBank/DDBJ whole genome shotgun (WGS) entry which is preliminary data.</text>
</comment>
<dbReference type="RefSeq" id="WP_276264468.1">
    <property type="nucleotide sequence ID" value="NZ_JARJLM010000152.1"/>
</dbReference>
<reference evidence="2 3" key="1">
    <citation type="submission" date="2023-03" db="EMBL/GenBank/DDBJ databases">
        <title>Draft assemblies of triclosan tolerant bacteria isolated from returned activated sludge.</title>
        <authorList>
            <person name="Van Hamelsveld S."/>
        </authorList>
    </citation>
    <scope>NUCLEOTIDE SEQUENCE [LARGE SCALE GENOMIC DNA]</scope>
    <source>
        <strain evidence="2 3">GW210010_S58</strain>
    </source>
</reference>
<evidence type="ECO:0000313" key="2">
    <source>
        <dbReference type="EMBL" id="MDF3833021.1"/>
    </source>
</evidence>
<keyword evidence="3" id="KW-1185">Reference proteome</keyword>
<name>A0ABT6AMM1_9BURK</name>
<feature type="region of interest" description="Disordered" evidence="1">
    <location>
        <begin position="1"/>
        <end position="36"/>
    </location>
</feature>
<dbReference type="Proteomes" id="UP001216674">
    <property type="component" value="Unassembled WGS sequence"/>
</dbReference>
<dbReference type="InterPro" id="IPR010710">
    <property type="entry name" value="DUF1289"/>
</dbReference>
<feature type="compositionally biased region" description="Polar residues" evidence="1">
    <location>
        <begin position="1"/>
        <end position="25"/>
    </location>
</feature>
<evidence type="ECO:0000256" key="1">
    <source>
        <dbReference type="SAM" id="MobiDB-lite"/>
    </source>
</evidence>
<dbReference type="Pfam" id="PF06945">
    <property type="entry name" value="DUF1289"/>
    <property type="match status" value="1"/>
</dbReference>
<dbReference type="EMBL" id="JARJLM010000152">
    <property type="protein sequence ID" value="MDF3833021.1"/>
    <property type="molecule type" value="Genomic_DNA"/>
</dbReference>
<organism evidence="2 3">
    <name type="scientific">Cupriavidus basilensis</name>
    <dbReference type="NCBI Taxonomy" id="68895"/>
    <lineage>
        <taxon>Bacteria</taxon>
        <taxon>Pseudomonadati</taxon>
        <taxon>Pseudomonadota</taxon>
        <taxon>Betaproteobacteria</taxon>
        <taxon>Burkholderiales</taxon>
        <taxon>Burkholderiaceae</taxon>
        <taxon>Cupriavidus</taxon>
    </lineage>
</organism>
<dbReference type="PANTHER" id="PTHR35175">
    <property type="entry name" value="DUF1289 DOMAIN-CONTAINING PROTEIN"/>
    <property type="match status" value="1"/>
</dbReference>
<gene>
    <name evidence="2" type="ORF">P3W85_08670</name>
</gene>
<evidence type="ECO:0000313" key="3">
    <source>
        <dbReference type="Proteomes" id="UP001216674"/>
    </source>
</evidence>
<protein>
    <submittedName>
        <fullName evidence="2">DUF1289 domain-containing protein</fullName>
    </submittedName>
</protein>
<accession>A0ABT6AMM1</accession>
<feature type="compositionally biased region" description="Basic and acidic residues" evidence="1">
    <location>
        <begin position="26"/>
        <end position="36"/>
    </location>
</feature>
<proteinExistence type="predicted"/>
<dbReference type="PANTHER" id="PTHR35175:SF1">
    <property type="entry name" value="OXIDOREDUCTASE"/>
    <property type="match status" value="1"/>
</dbReference>